<accession>A0A9E7FQ74</accession>
<dbReference type="EMBL" id="CP097506">
    <property type="protein sequence ID" value="URD99056.1"/>
    <property type="molecule type" value="Genomic_DNA"/>
</dbReference>
<keyword evidence="2" id="KW-1185">Reference proteome</keyword>
<sequence length="126" mass="14306">MGKDREDGCPVVDVCVVHSVLGFGEKDRGSDLRRAEGIPICARTESRSMRRRLQIEGFLLDKLLGRPCSEEWWNLRLRCKDQKLFCSGGQTTVEMDPQMICLQYLSSTKSISHTGRNRALLQSEMS</sequence>
<name>A0A9E7FQ74_9LILI</name>
<reference evidence="1" key="1">
    <citation type="submission" date="2022-05" db="EMBL/GenBank/DDBJ databases">
        <title>The Musa troglodytarum L. genome provides insights into the mechanism of non-climacteric behaviour and enrichment of carotenoids.</title>
        <authorList>
            <person name="Wang J."/>
        </authorList>
    </citation>
    <scope>NUCLEOTIDE SEQUENCE</scope>
    <source>
        <tissue evidence="1">Leaf</tissue>
    </source>
</reference>
<proteinExistence type="predicted"/>
<dbReference type="Proteomes" id="UP001055439">
    <property type="component" value="Chromosome 4"/>
</dbReference>
<gene>
    <name evidence="1" type="ORF">MUK42_31901</name>
</gene>
<evidence type="ECO:0000313" key="1">
    <source>
        <dbReference type="EMBL" id="URD99056.1"/>
    </source>
</evidence>
<evidence type="ECO:0000313" key="2">
    <source>
        <dbReference type="Proteomes" id="UP001055439"/>
    </source>
</evidence>
<dbReference type="AlphaFoldDB" id="A0A9E7FQ74"/>
<protein>
    <submittedName>
        <fullName evidence="1">Uncharacterized protein</fullName>
    </submittedName>
</protein>
<organism evidence="1 2">
    <name type="scientific">Musa troglodytarum</name>
    <name type="common">fe'i banana</name>
    <dbReference type="NCBI Taxonomy" id="320322"/>
    <lineage>
        <taxon>Eukaryota</taxon>
        <taxon>Viridiplantae</taxon>
        <taxon>Streptophyta</taxon>
        <taxon>Embryophyta</taxon>
        <taxon>Tracheophyta</taxon>
        <taxon>Spermatophyta</taxon>
        <taxon>Magnoliopsida</taxon>
        <taxon>Liliopsida</taxon>
        <taxon>Zingiberales</taxon>
        <taxon>Musaceae</taxon>
        <taxon>Musa</taxon>
    </lineage>
</organism>